<dbReference type="EMBL" id="ML978556">
    <property type="protein sequence ID" value="KAF2022539.1"/>
    <property type="molecule type" value="Genomic_DNA"/>
</dbReference>
<dbReference type="OrthoDB" id="3763505at2759"/>
<protein>
    <submittedName>
        <fullName evidence="2">Uncharacterized protein</fullName>
    </submittedName>
</protein>
<organism evidence="2 3">
    <name type="scientific">Setomelanomma holmii</name>
    <dbReference type="NCBI Taxonomy" id="210430"/>
    <lineage>
        <taxon>Eukaryota</taxon>
        <taxon>Fungi</taxon>
        <taxon>Dikarya</taxon>
        <taxon>Ascomycota</taxon>
        <taxon>Pezizomycotina</taxon>
        <taxon>Dothideomycetes</taxon>
        <taxon>Pleosporomycetidae</taxon>
        <taxon>Pleosporales</taxon>
        <taxon>Pleosporineae</taxon>
        <taxon>Phaeosphaeriaceae</taxon>
        <taxon>Setomelanomma</taxon>
    </lineage>
</organism>
<sequence length="96" mass="9999">MVLLVDVLPHLHTTCADVAADCAIAAGAGAGAGGAGDYKAQHRSTKPQQPRAKITKTYNSGDSPVVTHLTTSLPVHCLSKAERTGSPVFNVLWSYV</sequence>
<reference evidence="2" key="1">
    <citation type="journal article" date="2020" name="Stud. Mycol.">
        <title>101 Dothideomycetes genomes: a test case for predicting lifestyles and emergence of pathogens.</title>
        <authorList>
            <person name="Haridas S."/>
            <person name="Albert R."/>
            <person name="Binder M."/>
            <person name="Bloem J."/>
            <person name="Labutti K."/>
            <person name="Salamov A."/>
            <person name="Andreopoulos B."/>
            <person name="Baker S."/>
            <person name="Barry K."/>
            <person name="Bills G."/>
            <person name="Bluhm B."/>
            <person name="Cannon C."/>
            <person name="Castanera R."/>
            <person name="Culley D."/>
            <person name="Daum C."/>
            <person name="Ezra D."/>
            <person name="Gonzalez J."/>
            <person name="Henrissat B."/>
            <person name="Kuo A."/>
            <person name="Liang C."/>
            <person name="Lipzen A."/>
            <person name="Lutzoni F."/>
            <person name="Magnuson J."/>
            <person name="Mondo S."/>
            <person name="Nolan M."/>
            <person name="Ohm R."/>
            <person name="Pangilinan J."/>
            <person name="Park H.-J."/>
            <person name="Ramirez L."/>
            <person name="Alfaro M."/>
            <person name="Sun H."/>
            <person name="Tritt A."/>
            <person name="Yoshinaga Y."/>
            <person name="Zwiers L.-H."/>
            <person name="Turgeon B."/>
            <person name="Goodwin S."/>
            <person name="Spatafora J."/>
            <person name="Crous P."/>
            <person name="Grigoriev I."/>
        </authorList>
    </citation>
    <scope>NUCLEOTIDE SEQUENCE</scope>
    <source>
        <strain evidence="2">CBS 110217</strain>
    </source>
</reference>
<name>A0A9P4GVL4_9PLEO</name>
<evidence type="ECO:0000313" key="2">
    <source>
        <dbReference type="EMBL" id="KAF2022539.1"/>
    </source>
</evidence>
<comment type="caution">
    <text evidence="2">The sequence shown here is derived from an EMBL/GenBank/DDBJ whole genome shotgun (WGS) entry which is preliminary data.</text>
</comment>
<dbReference type="AlphaFoldDB" id="A0A9P4GVL4"/>
<evidence type="ECO:0000313" key="3">
    <source>
        <dbReference type="Proteomes" id="UP000799777"/>
    </source>
</evidence>
<proteinExistence type="predicted"/>
<keyword evidence="3" id="KW-1185">Reference proteome</keyword>
<dbReference type="Proteomes" id="UP000799777">
    <property type="component" value="Unassembled WGS sequence"/>
</dbReference>
<feature type="region of interest" description="Disordered" evidence="1">
    <location>
        <begin position="29"/>
        <end position="58"/>
    </location>
</feature>
<gene>
    <name evidence="2" type="ORF">EK21DRAFT_83148</name>
</gene>
<evidence type="ECO:0000256" key="1">
    <source>
        <dbReference type="SAM" id="MobiDB-lite"/>
    </source>
</evidence>
<accession>A0A9P4GVL4</accession>